<evidence type="ECO:0000313" key="1">
    <source>
        <dbReference type="EMBL" id="ANK01492.1"/>
    </source>
</evidence>
<dbReference type="AlphaFoldDB" id="A0A192C6S4"/>
<accession>A0A192C6S4</accession>
<proteinExistence type="predicted"/>
<organism evidence="1 2">
    <name type="scientific">Escherichia coli O25b:H4</name>
    <dbReference type="NCBI Taxonomy" id="941280"/>
    <lineage>
        <taxon>Bacteria</taxon>
        <taxon>Pseudomonadati</taxon>
        <taxon>Pseudomonadota</taxon>
        <taxon>Gammaproteobacteria</taxon>
        <taxon>Enterobacterales</taxon>
        <taxon>Enterobacteriaceae</taxon>
        <taxon>Escherichia</taxon>
    </lineage>
</organism>
<gene>
    <name evidence="1" type="ORF">WLH_00231</name>
</gene>
<dbReference type="Proteomes" id="UP000183316">
    <property type="component" value="Chromosome"/>
</dbReference>
<reference evidence="1 2" key="1">
    <citation type="submission" date="2016-03" db="EMBL/GenBank/DDBJ databases">
        <title>Genome Sequence and Comparative Pathogenic Determinants of Uropathogenic Escherichia coli O25b:H4, a Clinical Isolate from Saudi Arabia.</title>
        <authorList>
            <person name="Alyamani E.A.J."/>
            <person name="Khiyami M.A."/>
            <person name="Booq R.Y."/>
            <person name="Bahwerth F.S."/>
            <person name="Vaisvil B."/>
            <person name="Schmitt D.P."/>
            <person name="Kapatral V."/>
        </authorList>
    </citation>
    <scope>NUCLEOTIDE SEQUENCE [LARGE SCALE GENOMIC DNA]</scope>
    <source>
        <strain evidence="1 2">O25b:H4</strain>
    </source>
</reference>
<protein>
    <submittedName>
        <fullName evidence="1">Uncharacterized protein</fullName>
    </submittedName>
</protein>
<name>A0A192C6S4_ECO25</name>
<evidence type="ECO:0000313" key="2">
    <source>
        <dbReference type="Proteomes" id="UP000183316"/>
    </source>
</evidence>
<sequence length="37" mass="4068">MNYIQKREGYSAIKALAAVNNAIIQLMVYGVPSLNRG</sequence>
<dbReference type="EMBL" id="CP015085">
    <property type="protein sequence ID" value="ANK01492.1"/>
    <property type="molecule type" value="Genomic_DNA"/>
</dbReference>